<evidence type="ECO:0000313" key="1">
    <source>
        <dbReference type="EMBL" id="RDB18263.1"/>
    </source>
</evidence>
<gene>
    <name evidence="1" type="ORF">Hypma_000667</name>
</gene>
<dbReference type="InParanoid" id="A0A369JEY1"/>
<comment type="caution">
    <text evidence="1">The sequence shown here is derived from an EMBL/GenBank/DDBJ whole genome shotgun (WGS) entry which is preliminary data.</text>
</comment>
<protein>
    <submittedName>
        <fullName evidence="1">Uncharacterized protein</fullName>
    </submittedName>
</protein>
<reference evidence="1" key="1">
    <citation type="submission" date="2018-04" db="EMBL/GenBank/DDBJ databases">
        <title>Whole genome sequencing of Hypsizygus marmoreus.</title>
        <authorList>
            <person name="Choi I.-G."/>
            <person name="Min B."/>
            <person name="Kim J.-G."/>
            <person name="Kim S."/>
            <person name="Oh Y.-L."/>
            <person name="Kong W.-S."/>
            <person name="Park H."/>
            <person name="Jeong J."/>
            <person name="Song E.-S."/>
        </authorList>
    </citation>
    <scope>NUCLEOTIDE SEQUENCE [LARGE SCALE GENOMIC DNA]</scope>
    <source>
        <strain evidence="1">51987-8</strain>
    </source>
</reference>
<dbReference type="AlphaFoldDB" id="A0A369JEY1"/>
<name>A0A369JEY1_HYPMA</name>
<evidence type="ECO:0000313" key="2">
    <source>
        <dbReference type="Proteomes" id="UP000076154"/>
    </source>
</evidence>
<accession>A0A369JEY1</accession>
<organism evidence="1 2">
    <name type="scientific">Hypsizygus marmoreus</name>
    <name type="common">White beech mushroom</name>
    <name type="synonym">Agaricus marmoreus</name>
    <dbReference type="NCBI Taxonomy" id="39966"/>
    <lineage>
        <taxon>Eukaryota</taxon>
        <taxon>Fungi</taxon>
        <taxon>Dikarya</taxon>
        <taxon>Basidiomycota</taxon>
        <taxon>Agaricomycotina</taxon>
        <taxon>Agaricomycetes</taxon>
        <taxon>Agaricomycetidae</taxon>
        <taxon>Agaricales</taxon>
        <taxon>Tricholomatineae</taxon>
        <taxon>Lyophyllaceae</taxon>
        <taxon>Hypsizygus</taxon>
    </lineage>
</organism>
<keyword evidence="2" id="KW-1185">Reference proteome</keyword>
<dbReference type="EMBL" id="LUEZ02000106">
    <property type="protein sequence ID" value="RDB18263.1"/>
    <property type="molecule type" value="Genomic_DNA"/>
</dbReference>
<dbReference type="Proteomes" id="UP000076154">
    <property type="component" value="Unassembled WGS sequence"/>
</dbReference>
<proteinExistence type="predicted"/>
<sequence length="68" mass="7256">MMGIALAVTHDFSMEEATPTKEETGSFRLPVVSEGILPVLPSTDGSSTCCAGDAVKVTMEKPKDLLEW</sequence>